<dbReference type="PANTHER" id="PTHR30055">
    <property type="entry name" value="HTH-TYPE TRANSCRIPTIONAL REGULATOR RUTR"/>
    <property type="match status" value="1"/>
</dbReference>
<evidence type="ECO:0000313" key="7">
    <source>
        <dbReference type="EMBL" id="NRN66714.1"/>
    </source>
</evidence>
<keyword evidence="2" id="KW-0805">Transcription regulation</keyword>
<evidence type="ECO:0000256" key="3">
    <source>
        <dbReference type="ARBA" id="ARBA00023125"/>
    </source>
</evidence>
<dbReference type="InterPro" id="IPR050109">
    <property type="entry name" value="HTH-type_TetR-like_transc_reg"/>
</dbReference>
<evidence type="ECO:0000256" key="2">
    <source>
        <dbReference type="ARBA" id="ARBA00023015"/>
    </source>
</evidence>
<keyword evidence="8" id="KW-1185">Reference proteome</keyword>
<dbReference type="InterPro" id="IPR001647">
    <property type="entry name" value="HTH_TetR"/>
</dbReference>
<keyword evidence="4" id="KW-0804">Transcription</keyword>
<dbReference type="InterPro" id="IPR036271">
    <property type="entry name" value="Tet_transcr_reg_TetR-rel_C_sf"/>
</dbReference>
<feature type="DNA-binding region" description="H-T-H motif" evidence="5">
    <location>
        <begin position="49"/>
        <end position="68"/>
    </location>
</feature>
<dbReference type="PANTHER" id="PTHR30055:SF228">
    <property type="entry name" value="TRANSCRIPTIONAL REGULATOR-RELATED"/>
    <property type="match status" value="1"/>
</dbReference>
<dbReference type="SUPFAM" id="SSF48498">
    <property type="entry name" value="Tetracyclin repressor-like, C-terminal domain"/>
    <property type="match status" value="1"/>
</dbReference>
<reference evidence="7 8" key="1">
    <citation type="submission" date="2020-01" db="EMBL/GenBank/DDBJ databases">
        <title>Kibdelosporangium persica a novel Actinomycetes from a hot desert in Iran.</title>
        <authorList>
            <person name="Safaei N."/>
            <person name="Zaburannyi N."/>
            <person name="Mueller R."/>
            <person name="Wink J."/>
        </authorList>
    </citation>
    <scope>NUCLEOTIDE SEQUENCE [LARGE SCALE GENOMIC DNA]</scope>
    <source>
        <strain evidence="7 8">4NS15</strain>
    </source>
</reference>
<dbReference type="InterPro" id="IPR009057">
    <property type="entry name" value="Homeodomain-like_sf"/>
</dbReference>
<gene>
    <name evidence="7" type="ORF">GC106_39420</name>
</gene>
<dbReference type="PRINTS" id="PR00455">
    <property type="entry name" value="HTHTETR"/>
</dbReference>
<name>A0ABX2F5S3_9PSEU</name>
<keyword evidence="1" id="KW-0678">Repressor</keyword>
<protein>
    <submittedName>
        <fullName evidence="7">HTH-type transcriptional regulator BetI</fullName>
    </submittedName>
</protein>
<dbReference type="Pfam" id="PF00440">
    <property type="entry name" value="TetR_N"/>
    <property type="match status" value="1"/>
</dbReference>
<dbReference type="Pfam" id="PF13977">
    <property type="entry name" value="TetR_C_6"/>
    <property type="match status" value="1"/>
</dbReference>
<evidence type="ECO:0000256" key="5">
    <source>
        <dbReference type="PROSITE-ProRule" id="PRU00335"/>
    </source>
</evidence>
<dbReference type="Proteomes" id="UP000763557">
    <property type="component" value="Unassembled WGS sequence"/>
</dbReference>
<feature type="domain" description="HTH tetR-type" evidence="6">
    <location>
        <begin position="26"/>
        <end position="86"/>
    </location>
</feature>
<evidence type="ECO:0000256" key="1">
    <source>
        <dbReference type="ARBA" id="ARBA00022491"/>
    </source>
</evidence>
<dbReference type="InterPro" id="IPR039538">
    <property type="entry name" value="BetI_C"/>
</dbReference>
<dbReference type="EMBL" id="JAAATY010000011">
    <property type="protein sequence ID" value="NRN66714.1"/>
    <property type="molecule type" value="Genomic_DNA"/>
</dbReference>
<dbReference type="SUPFAM" id="SSF46689">
    <property type="entry name" value="Homeodomain-like"/>
    <property type="match status" value="1"/>
</dbReference>
<dbReference type="PROSITE" id="PS50977">
    <property type="entry name" value="HTH_TETR_2"/>
    <property type="match status" value="1"/>
</dbReference>
<keyword evidence="3 5" id="KW-0238">DNA-binding</keyword>
<evidence type="ECO:0000256" key="4">
    <source>
        <dbReference type="ARBA" id="ARBA00023163"/>
    </source>
</evidence>
<accession>A0ABX2F5S3</accession>
<comment type="caution">
    <text evidence="7">The sequence shown here is derived from an EMBL/GenBank/DDBJ whole genome shotgun (WGS) entry which is preliminary data.</text>
</comment>
<organism evidence="7 8">
    <name type="scientific">Kibdelosporangium persicum</name>
    <dbReference type="NCBI Taxonomy" id="2698649"/>
    <lineage>
        <taxon>Bacteria</taxon>
        <taxon>Bacillati</taxon>
        <taxon>Actinomycetota</taxon>
        <taxon>Actinomycetes</taxon>
        <taxon>Pseudonocardiales</taxon>
        <taxon>Pseudonocardiaceae</taxon>
        <taxon>Kibdelosporangium</taxon>
    </lineage>
</organism>
<evidence type="ECO:0000259" key="6">
    <source>
        <dbReference type="PROSITE" id="PS50977"/>
    </source>
</evidence>
<sequence>MGCPGQYGYIGKVSSQRTRGVGAAHDERQHQIVDAVLALIGEQGLDGISLRDVATKAGVSLGRVQHYFRTKDQMLRAAFERVNDLGAALVGQRLADAGDSSPRTVIRAIATELLPIDDLHRHALQVGMAFTARALVADDFAARLKAGYGELHNLLVLLLTTARDAGDTRPDLDIDHEARLLLSLIDGLSTHTLIGHHTPDTALAVVDTCLDRVFTS</sequence>
<dbReference type="Gene3D" id="1.10.357.10">
    <property type="entry name" value="Tetracycline Repressor, domain 2"/>
    <property type="match status" value="1"/>
</dbReference>
<evidence type="ECO:0000313" key="8">
    <source>
        <dbReference type="Proteomes" id="UP000763557"/>
    </source>
</evidence>
<proteinExistence type="predicted"/>